<dbReference type="GO" id="GO:0004519">
    <property type="term" value="F:endonuclease activity"/>
    <property type="evidence" value="ECO:0007669"/>
    <property type="project" value="UniProtKB-KW"/>
</dbReference>
<keyword evidence="6" id="KW-1185">Reference proteome</keyword>
<protein>
    <submittedName>
        <fullName evidence="5">Restriction endonuclease subunit S</fullName>
        <ecNumber evidence="5">3.1.21.-</ecNumber>
    </submittedName>
</protein>
<accession>A0ABS8GMY7</accession>
<evidence type="ECO:0000313" key="5">
    <source>
        <dbReference type="EMBL" id="MCC4211335.1"/>
    </source>
</evidence>
<reference evidence="5 6" key="1">
    <citation type="submission" date="2021-11" db="EMBL/GenBank/DDBJ databases">
        <title>Seasonal and diel survey of microbial diversity of the Tyrrhenian coast.</title>
        <authorList>
            <person name="Gattoni G."/>
            <person name="Corral P."/>
        </authorList>
    </citation>
    <scope>NUCLEOTIDE SEQUENCE [LARGE SCALE GENOMIC DNA]</scope>
    <source>
        <strain evidence="5 6">Mr9</strain>
    </source>
</reference>
<dbReference type="SUPFAM" id="SSF116734">
    <property type="entry name" value="DNA methylase specificity domain"/>
    <property type="match status" value="1"/>
</dbReference>
<evidence type="ECO:0000256" key="3">
    <source>
        <dbReference type="ARBA" id="ARBA00023125"/>
    </source>
</evidence>
<dbReference type="InterPro" id="IPR044946">
    <property type="entry name" value="Restrct_endonuc_typeI_TRD_sf"/>
</dbReference>
<comment type="caution">
    <text evidence="5">The sequence shown here is derived from an EMBL/GenBank/DDBJ whole genome shotgun (WGS) entry which is preliminary data.</text>
</comment>
<keyword evidence="5" id="KW-0255">Endonuclease</keyword>
<dbReference type="RefSeq" id="WP_228228456.1">
    <property type="nucleotide sequence ID" value="NZ_JAJGMW010000002.1"/>
</dbReference>
<keyword evidence="3" id="KW-0238">DNA-binding</keyword>
<dbReference type="GO" id="GO:0016787">
    <property type="term" value="F:hydrolase activity"/>
    <property type="evidence" value="ECO:0007669"/>
    <property type="project" value="UniProtKB-KW"/>
</dbReference>
<evidence type="ECO:0000256" key="2">
    <source>
        <dbReference type="ARBA" id="ARBA00022747"/>
    </source>
</evidence>
<name>A0ABS8GMY7_9FLAO</name>
<keyword evidence="5" id="KW-0378">Hydrolase</keyword>
<dbReference type="Proteomes" id="UP001197770">
    <property type="component" value="Unassembled WGS sequence"/>
</dbReference>
<evidence type="ECO:0000256" key="1">
    <source>
        <dbReference type="ARBA" id="ARBA00010923"/>
    </source>
</evidence>
<dbReference type="InterPro" id="IPR000055">
    <property type="entry name" value="Restrct_endonuc_typeI_TRD"/>
</dbReference>
<evidence type="ECO:0000259" key="4">
    <source>
        <dbReference type="Pfam" id="PF01420"/>
    </source>
</evidence>
<keyword evidence="5" id="KW-0540">Nuclease</keyword>
<comment type="similarity">
    <text evidence="1">Belongs to the type-I restriction system S methylase family.</text>
</comment>
<dbReference type="Gene3D" id="3.90.220.20">
    <property type="entry name" value="DNA methylase specificity domains"/>
    <property type="match status" value="1"/>
</dbReference>
<dbReference type="EMBL" id="JAJGMW010000002">
    <property type="protein sequence ID" value="MCC4211335.1"/>
    <property type="molecule type" value="Genomic_DNA"/>
</dbReference>
<keyword evidence="2" id="KW-0680">Restriction system</keyword>
<proteinExistence type="inferred from homology"/>
<feature type="domain" description="Type I restriction modification DNA specificity" evidence="4">
    <location>
        <begin position="3"/>
        <end position="72"/>
    </location>
</feature>
<dbReference type="EC" id="3.1.21.-" evidence="5"/>
<gene>
    <name evidence="5" type="ORF">LLW17_01275</name>
</gene>
<organism evidence="5 6">
    <name type="scientific">Leeuwenhoekiella parthenopeia</name>
    <dbReference type="NCBI Taxonomy" id="2890320"/>
    <lineage>
        <taxon>Bacteria</taxon>
        <taxon>Pseudomonadati</taxon>
        <taxon>Bacteroidota</taxon>
        <taxon>Flavobacteriia</taxon>
        <taxon>Flavobacteriales</taxon>
        <taxon>Flavobacteriaceae</taxon>
        <taxon>Leeuwenhoekiella</taxon>
    </lineage>
</organism>
<dbReference type="Pfam" id="PF01420">
    <property type="entry name" value="Methylase_S"/>
    <property type="match status" value="1"/>
</dbReference>
<sequence>MSWEEKRIGEVCILNYGKNLPKTKRQFGEYPVYSSAGLIDYHSKSLVDEEGIIIGRKGSVGTLYYSKKPFFPIDTSYYV</sequence>
<evidence type="ECO:0000313" key="6">
    <source>
        <dbReference type="Proteomes" id="UP001197770"/>
    </source>
</evidence>